<keyword evidence="2" id="KW-1185">Reference proteome</keyword>
<name>A0ABQ3V691_9CHLR</name>
<reference evidence="1 2" key="1">
    <citation type="journal article" date="2021" name="Int. J. Syst. Evol. Microbiol.">
        <title>Reticulibacter mediterranei gen. nov., sp. nov., within the new family Reticulibacteraceae fam. nov., and Ktedonospora formicarum gen. nov., sp. nov., Ktedonobacter robiniae sp. nov., Dictyobacter formicarum sp. nov. and Dictyobacter arantiisoli sp. nov., belonging to the class Ktedonobacteria.</title>
        <authorList>
            <person name="Yabe S."/>
            <person name="Zheng Y."/>
            <person name="Wang C.M."/>
            <person name="Sakai Y."/>
            <person name="Abe K."/>
            <person name="Yokota A."/>
            <person name="Donadio S."/>
            <person name="Cavaletti L."/>
            <person name="Monciardini P."/>
        </authorList>
    </citation>
    <scope>NUCLEOTIDE SEQUENCE [LARGE SCALE GENOMIC DNA]</scope>
    <source>
        <strain evidence="1 2">SOSP1-30</strain>
    </source>
</reference>
<protein>
    <submittedName>
        <fullName evidence="1">Uncharacterized protein</fullName>
    </submittedName>
</protein>
<organism evidence="1 2">
    <name type="scientific">Ktedonobacter robiniae</name>
    <dbReference type="NCBI Taxonomy" id="2778365"/>
    <lineage>
        <taxon>Bacteria</taxon>
        <taxon>Bacillati</taxon>
        <taxon>Chloroflexota</taxon>
        <taxon>Ktedonobacteria</taxon>
        <taxon>Ktedonobacterales</taxon>
        <taxon>Ktedonobacteraceae</taxon>
        <taxon>Ktedonobacter</taxon>
    </lineage>
</organism>
<sequence length="499" mass="55724">MALSLDAIYQPIAEFFLQLFETNATSPLLFRFDKFGSVVSDEDFIDPNHPELGYLPALAMEKFSDLVNHIPVDTHDNVDILLSADTVDSAYFFRLLTPALPYLSPGTDDATKQAMIDAFNLVKANAVKLWDNVKAESITGLMLQYKPSLATPQNWYDRTKKELWTHHAFQVTETQAKTNPGTEPIDKLWTLKIHDDTMANILEMPELKKEVKPDQPDPTELPPIRIADRILELHKHPDQPQPDVIENSGRSLPSRITEAGSKRLTIPTQENALHNRLLRDSALLQPSSLETERLAATPIEPEISTLSIRDAPILQPTFAKEENIDFASGNLISRPGVIKSENSTLHDSYLKQSHTLAVTNKLLVNQYLGAYAPTNSVQTSSISISFDYCLIHIRRPWYMDEFINARSWYIPTVPKGQVTSSGAAGNFPFIPIGFVAIRNLSIVANWTEEDRTNASQATSFGPFKVTTGIVNNTLSHEGLQIIGWMLQKMPDLPPNGSQA</sequence>
<evidence type="ECO:0000313" key="2">
    <source>
        <dbReference type="Proteomes" id="UP000654345"/>
    </source>
</evidence>
<proteinExistence type="predicted"/>
<dbReference type="Proteomes" id="UP000654345">
    <property type="component" value="Unassembled WGS sequence"/>
</dbReference>
<dbReference type="RefSeq" id="WP_201376534.1">
    <property type="nucleotide sequence ID" value="NZ_BNJG01000005.1"/>
</dbReference>
<dbReference type="EMBL" id="BNJG01000005">
    <property type="protein sequence ID" value="GHO60414.1"/>
    <property type="molecule type" value="Genomic_DNA"/>
</dbReference>
<comment type="caution">
    <text evidence="1">The sequence shown here is derived from an EMBL/GenBank/DDBJ whole genome shotgun (WGS) entry which is preliminary data.</text>
</comment>
<accession>A0ABQ3V691</accession>
<gene>
    <name evidence="1" type="ORF">KSB_88890</name>
</gene>
<evidence type="ECO:0000313" key="1">
    <source>
        <dbReference type="EMBL" id="GHO60414.1"/>
    </source>
</evidence>